<dbReference type="Proteomes" id="UP000230886">
    <property type="component" value="Unassembled WGS sequence"/>
</dbReference>
<dbReference type="InterPro" id="IPR051324">
    <property type="entry name" value="Stress/Tellurium_Resist"/>
</dbReference>
<dbReference type="PANTHER" id="PTHR32097:SF4">
    <property type="entry name" value="GENERAL STRESS PROTEIN 16U"/>
    <property type="match status" value="1"/>
</dbReference>
<dbReference type="KEGG" id="rqi:C1M55_03390"/>
<name>A0A2A5J9P4_RHOSG</name>
<gene>
    <name evidence="2" type="ORF">CHR55_16730</name>
</gene>
<evidence type="ECO:0000313" key="3">
    <source>
        <dbReference type="Proteomes" id="UP000230886"/>
    </source>
</evidence>
<evidence type="ECO:0000313" key="2">
    <source>
        <dbReference type="EMBL" id="PCK26243.1"/>
    </source>
</evidence>
<dbReference type="AlphaFoldDB" id="A0A2A5J9P4"/>
<evidence type="ECO:0000256" key="1">
    <source>
        <dbReference type="ARBA" id="ARBA00008775"/>
    </source>
</evidence>
<comment type="similarity">
    <text evidence="1">Belongs to the CAPAB/TerDEXZ family.</text>
</comment>
<organism evidence="2 3">
    <name type="scientific">Rhodococcus qingshengii</name>
    <dbReference type="NCBI Taxonomy" id="334542"/>
    <lineage>
        <taxon>Bacteria</taxon>
        <taxon>Bacillati</taxon>
        <taxon>Actinomycetota</taxon>
        <taxon>Actinomycetes</taxon>
        <taxon>Mycobacteriales</taxon>
        <taxon>Nocardiaceae</taxon>
        <taxon>Rhodococcus</taxon>
        <taxon>Rhodococcus erythropolis group</taxon>
    </lineage>
</organism>
<reference evidence="2 3" key="1">
    <citation type="submission" date="2017-07" db="EMBL/GenBank/DDBJ databases">
        <title>Draft sequence of Rhodococcus enclensis 23b-28.</title>
        <authorList>
            <person name="Besaury L."/>
            <person name="Sancelme M."/>
            <person name="Amato P."/>
            <person name="Lallement A."/>
            <person name="Delort A.-M."/>
        </authorList>
    </citation>
    <scope>NUCLEOTIDE SEQUENCE [LARGE SCALE GENOMIC DNA]</scope>
    <source>
        <strain evidence="2 3">23b-28</strain>
    </source>
</reference>
<sequence>MTFVPGQNAPLQAPVVTFRAESQTPFDVSALVADANLRALTSADFVFYNQPSTAGVQLDESGIRVELDRLHPDAAAVLCIVSVDPAATAAGAFRTAGLSATLSDQSGSVLAEFAIPTAGTETAVICWELYRKSGAWKIRAVGQGYAGGLAELISVHGVEVDDEPAQPAPTAAPAWDSAVEPLEVGRGLERAWMIFEDASRSAASFVSSSEYALARLDEDLTAAVADPSLRNSAAGVAARDAAQKRHDDLVSLARDNHARDSAQLAHELGVIDGVLPRSMASWKSVSWAGTTDPAQITAVSDGMRLGELSAPDRGTLTVPYCVPLPLRRPIWVDSTSSKAALGLISAVTVRVMAAGPMPLLDVVDLTGSLTPLTDRLAPMLAGPVITAHTEISARLRALAEAVDMGELARMSGVADGPSSLRLLILSDFPHGYSAEDAQTIMFLAERGPAIGLSILIVGEDESNFAEESVAALSEGCQHLSAAGQTEVHDPWTRTQWHFTPDVLDPISESRILAVFDRT</sequence>
<dbReference type="Pfam" id="PF02342">
    <property type="entry name" value="TerD"/>
    <property type="match status" value="1"/>
</dbReference>
<dbReference type="RefSeq" id="WP_083745009.1">
    <property type="nucleotide sequence ID" value="NZ_CP025959.1"/>
</dbReference>
<dbReference type="EMBL" id="NOVD01000010">
    <property type="protein sequence ID" value="PCK26243.1"/>
    <property type="molecule type" value="Genomic_DNA"/>
</dbReference>
<protein>
    <submittedName>
        <fullName evidence="2">Tellurium resistance protein</fullName>
    </submittedName>
</protein>
<dbReference type="InterPro" id="IPR003325">
    <property type="entry name" value="TerD"/>
</dbReference>
<dbReference type="Gene3D" id="2.60.60.30">
    <property type="entry name" value="sav2460 like domains"/>
    <property type="match status" value="1"/>
</dbReference>
<comment type="caution">
    <text evidence="2">The sequence shown here is derived from an EMBL/GenBank/DDBJ whole genome shotgun (WGS) entry which is preliminary data.</text>
</comment>
<accession>A0A2A5J9P4</accession>
<dbReference type="PANTHER" id="PTHR32097">
    <property type="entry name" value="CAMP-BINDING PROTEIN 1-RELATED"/>
    <property type="match status" value="1"/>
</dbReference>
<proteinExistence type="inferred from homology"/>
<dbReference type="CDD" id="cd06974">
    <property type="entry name" value="TerD_like"/>
    <property type="match status" value="1"/>
</dbReference>